<protein>
    <recommendedName>
        <fullName evidence="2">Reverse transcriptase</fullName>
    </recommendedName>
</protein>
<sequence length="268" mass="30393">MEERRKAQRSKTSLRTDKNRVQLLECKLQRLLRERVTPKVSEEIASIRKIQNTEGTWVATEEGIQQCISSHFGSVYASNRPQPNAIAKGTEHLRTVVDASMGEDLLQPCTAFEVKKALFPMAPLKSPGPDDVSKAYDKVEWSFLEQNAEREGQLRGLAVCKGAPSITHLLFADDTLIFCQASPQSSHTVKRVLETYRGASGQEINFSKPSMAFSRNTDEELCLSIFSDLTIRRENKMELYLGLPSRVERSKRDLFSTIRDRIWRKITG</sequence>
<reference evidence="1" key="1">
    <citation type="submission" date="2020-06" db="EMBL/GenBank/DDBJ databases">
        <authorList>
            <person name="Li T."/>
            <person name="Hu X."/>
            <person name="Zhang T."/>
            <person name="Song X."/>
            <person name="Zhang H."/>
            <person name="Dai N."/>
            <person name="Sheng W."/>
            <person name="Hou X."/>
            <person name="Wei L."/>
        </authorList>
    </citation>
    <scope>NUCLEOTIDE SEQUENCE</scope>
    <source>
        <strain evidence="1">KEN1</strain>
        <tissue evidence="1">Leaf</tissue>
    </source>
</reference>
<comment type="caution">
    <text evidence="1">The sequence shown here is derived from an EMBL/GenBank/DDBJ whole genome shotgun (WGS) entry which is preliminary data.</text>
</comment>
<organism evidence="1">
    <name type="scientific">Sesamum latifolium</name>
    <dbReference type="NCBI Taxonomy" id="2727402"/>
    <lineage>
        <taxon>Eukaryota</taxon>
        <taxon>Viridiplantae</taxon>
        <taxon>Streptophyta</taxon>
        <taxon>Embryophyta</taxon>
        <taxon>Tracheophyta</taxon>
        <taxon>Spermatophyta</taxon>
        <taxon>Magnoliopsida</taxon>
        <taxon>eudicotyledons</taxon>
        <taxon>Gunneridae</taxon>
        <taxon>Pentapetalae</taxon>
        <taxon>asterids</taxon>
        <taxon>lamiids</taxon>
        <taxon>Lamiales</taxon>
        <taxon>Pedaliaceae</taxon>
        <taxon>Sesamum</taxon>
    </lineage>
</organism>
<reference evidence="1" key="2">
    <citation type="journal article" date="2024" name="Plant">
        <title>Genomic evolution and insights into agronomic trait innovations of Sesamum species.</title>
        <authorList>
            <person name="Miao H."/>
            <person name="Wang L."/>
            <person name="Qu L."/>
            <person name="Liu H."/>
            <person name="Sun Y."/>
            <person name="Le M."/>
            <person name="Wang Q."/>
            <person name="Wei S."/>
            <person name="Zheng Y."/>
            <person name="Lin W."/>
            <person name="Duan Y."/>
            <person name="Cao H."/>
            <person name="Xiong S."/>
            <person name="Wang X."/>
            <person name="Wei L."/>
            <person name="Li C."/>
            <person name="Ma Q."/>
            <person name="Ju M."/>
            <person name="Zhao R."/>
            <person name="Li G."/>
            <person name="Mu C."/>
            <person name="Tian Q."/>
            <person name="Mei H."/>
            <person name="Zhang T."/>
            <person name="Gao T."/>
            <person name="Zhang H."/>
        </authorList>
    </citation>
    <scope>NUCLEOTIDE SEQUENCE</scope>
    <source>
        <strain evidence="1">KEN1</strain>
    </source>
</reference>
<proteinExistence type="predicted"/>
<accession>A0AAW2TN75</accession>
<gene>
    <name evidence="1" type="ORF">Slati_3944900</name>
</gene>
<dbReference type="EMBL" id="JACGWN010000014">
    <property type="protein sequence ID" value="KAL0406310.1"/>
    <property type="molecule type" value="Genomic_DNA"/>
</dbReference>
<evidence type="ECO:0000313" key="1">
    <source>
        <dbReference type="EMBL" id="KAL0406310.1"/>
    </source>
</evidence>
<name>A0AAW2TN75_9LAMI</name>
<dbReference type="AlphaFoldDB" id="A0AAW2TN75"/>
<evidence type="ECO:0008006" key="2">
    <source>
        <dbReference type="Google" id="ProtNLM"/>
    </source>
</evidence>